<gene>
    <name evidence="3" type="ORF">HNQ92_000960</name>
</gene>
<dbReference type="InterPro" id="IPR001789">
    <property type="entry name" value="Sig_transdc_resp-reg_receiver"/>
</dbReference>
<dbReference type="PANTHER" id="PTHR44520">
    <property type="entry name" value="RESPONSE REGULATOR RCP1-RELATED"/>
    <property type="match status" value="1"/>
</dbReference>
<dbReference type="RefSeq" id="WP_184171601.1">
    <property type="nucleotide sequence ID" value="NZ_JACHGF010000001.1"/>
</dbReference>
<dbReference type="Gene3D" id="3.40.50.2300">
    <property type="match status" value="1"/>
</dbReference>
<evidence type="ECO:0000313" key="3">
    <source>
        <dbReference type="EMBL" id="MBB5282839.1"/>
    </source>
</evidence>
<dbReference type="Proteomes" id="UP000557307">
    <property type="component" value="Unassembled WGS sequence"/>
</dbReference>
<dbReference type="EMBL" id="JACHGF010000001">
    <property type="protein sequence ID" value="MBB5282839.1"/>
    <property type="molecule type" value="Genomic_DNA"/>
</dbReference>
<evidence type="ECO:0000259" key="2">
    <source>
        <dbReference type="PROSITE" id="PS50110"/>
    </source>
</evidence>
<comment type="caution">
    <text evidence="3">The sequence shown here is derived from an EMBL/GenBank/DDBJ whole genome shotgun (WGS) entry which is preliminary data.</text>
</comment>
<dbReference type="PROSITE" id="PS50110">
    <property type="entry name" value="RESPONSE_REGULATORY"/>
    <property type="match status" value="1"/>
</dbReference>
<dbReference type="Pfam" id="PF00072">
    <property type="entry name" value="Response_reg"/>
    <property type="match status" value="1"/>
</dbReference>
<organism evidence="3 4">
    <name type="scientific">Rhabdobacter roseus</name>
    <dbReference type="NCBI Taxonomy" id="1655419"/>
    <lineage>
        <taxon>Bacteria</taxon>
        <taxon>Pseudomonadati</taxon>
        <taxon>Bacteroidota</taxon>
        <taxon>Cytophagia</taxon>
        <taxon>Cytophagales</taxon>
        <taxon>Cytophagaceae</taxon>
        <taxon>Rhabdobacter</taxon>
    </lineage>
</organism>
<proteinExistence type="predicted"/>
<name>A0A840TT40_9BACT</name>
<dbReference type="InterPro" id="IPR052893">
    <property type="entry name" value="TCS_response_regulator"/>
</dbReference>
<keyword evidence="4" id="KW-1185">Reference proteome</keyword>
<reference evidence="3 4" key="1">
    <citation type="submission" date="2020-08" db="EMBL/GenBank/DDBJ databases">
        <title>Genomic Encyclopedia of Type Strains, Phase IV (KMG-IV): sequencing the most valuable type-strain genomes for metagenomic binning, comparative biology and taxonomic classification.</title>
        <authorList>
            <person name="Goeker M."/>
        </authorList>
    </citation>
    <scope>NUCLEOTIDE SEQUENCE [LARGE SCALE GENOMIC DNA]</scope>
    <source>
        <strain evidence="3 4">DSM 105074</strain>
    </source>
</reference>
<dbReference type="PANTHER" id="PTHR44520:SF2">
    <property type="entry name" value="RESPONSE REGULATOR RCP1"/>
    <property type="match status" value="1"/>
</dbReference>
<protein>
    <submittedName>
        <fullName evidence="3">CheY-like chemotaxis protein</fullName>
    </submittedName>
</protein>
<feature type="domain" description="Response regulatory" evidence="2">
    <location>
        <begin position="12"/>
        <end position="132"/>
    </location>
</feature>
<sequence length="154" mass="17775">MLTNLRQNPKPTIFLVDDDEDDRFLFLDAIKHLRSEIEFREFVDGESFVKTLSSLQAPPDAIFLDLNLPKRNGIECLDYLRQQLGATLTKVFIISTSSSTFMIEKTKERGADFYIRKSENFANLKRLIQIALKQLNAPNTVEAVPYYLNQLVEE</sequence>
<dbReference type="SMART" id="SM00448">
    <property type="entry name" value="REC"/>
    <property type="match status" value="1"/>
</dbReference>
<feature type="modified residue" description="4-aspartylphosphate" evidence="1">
    <location>
        <position position="65"/>
    </location>
</feature>
<dbReference type="AlphaFoldDB" id="A0A840TT40"/>
<dbReference type="SUPFAM" id="SSF52172">
    <property type="entry name" value="CheY-like"/>
    <property type="match status" value="1"/>
</dbReference>
<dbReference type="GO" id="GO:0000160">
    <property type="term" value="P:phosphorelay signal transduction system"/>
    <property type="evidence" value="ECO:0007669"/>
    <property type="project" value="InterPro"/>
</dbReference>
<keyword evidence="1" id="KW-0597">Phosphoprotein</keyword>
<evidence type="ECO:0000256" key="1">
    <source>
        <dbReference type="PROSITE-ProRule" id="PRU00169"/>
    </source>
</evidence>
<evidence type="ECO:0000313" key="4">
    <source>
        <dbReference type="Proteomes" id="UP000557307"/>
    </source>
</evidence>
<accession>A0A840TT40</accession>
<dbReference type="InterPro" id="IPR011006">
    <property type="entry name" value="CheY-like_superfamily"/>
</dbReference>